<proteinExistence type="predicted"/>
<organism evidence="1 2">
    <name type="scientific">Pleurotus eryngii</name>
    <name type="common">Boletus of the steppes</name>
    <dbReference type="NCBI Taxonomy" id="5323"/>
    <lineage>
        <taxon>Eukaryota</taxon>
        <taxon>Fungi</taxon>
        <taxon>Dikarya</taxon>
        <taxon>Basidiomycota</taxon>
        <taxon>Agaricomycotina</taxon>
        <taxon>Agaricomycetes</taxon>
        <taxon>Agaricomycetidae</taxon>
        <taxon>Agaricales</taxon>
        <taxon>Pleurotineae</taxon>
        <taxon>Pleurotaceae</taxon>
        <taxon>Pleurotus</taxon>
    </lineage>
</organism>
<evidence type="ECO:0000313" key="2">
    <source>
        <dbReference type="Proteomes" id="UP000807025"/>
    </source>
</evidence>
<reference evidence="1" key="1">
    <citation type="submission" date="2020-11" db="EMBL/GenBank/DDBJ databases">
        <authorList>
            <consortium name="DOE Joint Genome Institute"/>
            <person name="Ahrendt S."/>
            <person name="Riley R."/>
            <person name="Andreopoulos W."/>
            <person name="Labutti K."/>
            <person name="Pangilinan J."/>
            <person name="Ruiz-Duenas F.J."/>
            <person name="Barrasa J.M."/>
            <person name="Sanchez-Garcia M."/>
            <person name="Camarero S."/>
            <person name="Miyauchi S."/>
            <person name="Serrano A."/>
            <person name="Linde D."/>
            <person name="Babiker R."/>
            <person name="Drula E."/>
            <person name="Ayuso-Fernandez I."/>
            <person name="Pacheco R."/>
            <person name="Padilla G."/>
            <person name="Ferreira P."/>
            <person name="Barriuso J."/>
            <person name="Kellner H."/>
            <person name="Castanera R."/>
            <person name="Alfaro M."/>
            <person name="Ramirez L."/>
            <person name="Pisabarro A.G."/>
            <person name="Kuo A."/>
            <person name="Tritt A."/>
            <person name="Lipzen A."/>
            <person name="He G."/>
            <person name="Yan M."/>
            <person name="Ng V."/>
            <person name="Cullen D."/>
            <person name="Martin F."/>
            <person name="Rosso M.-N."/>
            <person name="Henrissat B."/>
            <person name="Hibbett D."/>
            <person name="Martinez A.T."/>
            <person name="Grigoriev I.V."/>
        </authorList>
    </citation>
    <scope>NUCLEOTIDE SEQUENCE</scope>
    <source>
        <strain evidence="1">ATCC 90797</strain>
    </source>
</reference>
<name>A0A9P5ZM15_PLEER</name>
<dbReference type="AlphaFoldDB" id="A0A9P5ZM15"/>
<comment type="caution">
    <text evidence="1">The sequence shown here is derived from an EMBL/GenBank/DDBJ whole genome shotgun (WGS) entry which is preliminary data.</text>
</comment>
<gene>
    <name evidence="1" type="ORF">BDN71DRAFT_366344</name>
</gene>
<dbReference type="EMBL" id="MU154685">
    <property type="protein sequence ID" value="KAF9489060.1"/>
    <property type="molecule type" value="Genomic_DNA"/>
</dbReference>
<dbReference type="Proteomes" id="UP000807025">
    <property type="component" value="Unassembled WGS sequence"/>
</dbReference>
<keyword evidence="2" id="KW-1185">Reference proteome</keyword>
<protein>
    <submittedName>
        <fullName evidence="1">Uncharacterized protein</fullName>
    </submittedName>
</protein>
<accession>A0A9P5ZM15</accession>
<evidence type="ECO:0000313" key="1">
    <source>
        <dbReference type="EMBL" id="KAF9489060.1"/>
    </source>
</evidence>
<sequence length="195" mass="22372">MVRHHFNVSSFTHTYRLHFKLSSNHVRDEQIIQTVAHPSIFCTYILESSTLIKAITGAQRQGAWSIWSSVVFWHPTKRSRRGCNWCQYLTSLHIHVALELLLSSMNPGPYNVCRSCFGVVVYFLEVETTIVARAATSVPKSSEEPWNPSTRSATKTSRPRRCFLSSEALAVLFVWPDLTVYEFLTLHWMRAGHTD</sequence>